<dbReference type="Proteomes" id="UP000568106">
    <property type="component" value="Unassembled WGS sequence"/>
</dbReference>
<evidence type="ECO:0000313" key="1">
    <source>
        <dbReference type="EMBL" id="MBB5317610.1"/>
    </source>
</evidence>
<evidence type="ECO:0000313" key="2">
    <source>
        <dbReference type="Proteomes" id="UP000568106"/>
    </source>
</evidence>
<protein>
    <submittedName>
        <fullName evidence="1">Uncharacterized protein</fullName>
    </submittedName>
</protein>
<dbReference type="EMBL" id="JACHDY010000002">
    <property type="protein sequence ID" value="MBB5317610.1"/>
    <property type="molecule type" value="Genomic_DNA"/>
</dbReference>
<accession>A0A7W8IJN7</accession>
<reference evidence="1" key="1">
    <citation type="submission" date="2020-08" db="EMBL/GenBank/DDBJ databases">
        <title>Genomic Encyclopedia of Type Strains, Phase IV (KMG-V): Genome sequencing to study the core and pangenomes of soil and plant-associated prokaryotes.</title>
        <authorList>
            <person name="Whitman W."/>
        </authorList>
    </citation>
    <scope>NUCLEOTIDE SEQUENCE [LARGE SCALE GENOMIC DNA]</scope>
    <source>
        <strain evidence="1">M8UP27</strain>
    </source>
</reference>
<proteinExistence type="predicted"/>
<sequence>MTEFEGQVLADLSVLKNQMEHLLGIGQPGRLTQLEDRVEQHERSVQRIKGLLGAGGAVLAMFHMAIDYLRR</sequence>
<name>A0A7W8IJN7_9BACT</name>
<dbReference type="AlphaFoldDB" id="A0A7W8IJN7"/>
<comment type="caution">
    <text evidence="1">The sequence shown here is derived from an EMBL/GenBank/DDBJ whole genome shotgun (WGS) entry which is preliminary data.</text>
</comment>
<keyword evidence="2" id="KW-1185">Reference proteome</keyword>
<gene>
    <name evidence="1" type="ORF">HDF09_002279</name>
</gene>
<organism evidence="1 2">
    <name type="scientific">Tunturiibacter empetritectus</name>
    <dbReference type="NCBI Taxonomy" id="3069691"/>
    <lineage>
        <taxon>Bacteria</taxon>
        <taxon>Pseudomonadati</taxon>
        <taxon>Acidobacteriota</taxon>
        <taxon>Terriglobia</taxon>
        <taxon>Terriglobales</taxon>
        <taxon>Acidobacteriaceae</taxon>
        <taxon>Tunturiibacter</taxon>
    </lineage>
</organism>